<dbReference type="SUPFAM" id="SSF81548">
    <property type="entry name" value="Subunit XII of photosystem I reaction centre, PsaM"/>
    <property type="match status" value="1"/>
</dbReference>
<dbReference type="EMBL" id="DQ128157">
    <property type="protein sequence ID" value="ABB02357.1"/>
    <property type="molecule type" value="Genomic_DNA"/>
</dbReference>
<evidence type="ECO:0000256" key="6">
    <source>
        <dbReference type="ARBA" id="ARBA00022989"/>
    </source>
</evidence>
<name>Q0R3K9_9EUGL</name>
<evidence type="ECO:0000313" key="10">
    <source>
        <dbReference type="EMBL" id="ABB02357.1"/>
    </source>
</evidence>
<accession>Q0R3K9</accession>
<keyword evidence="5 9" id="KW-0603">Photosystem I</keyword>
<geneLocation type="chloroplast" evidence="10"/>
<comment type="subcellular location">
    <subcellularLocation>
        <location evidence="9">Plastid</location>
        <location evidence="9">Chloroplast thylakoid membrane</location>
        <topology evidence="9">Single-pass membrane protein</topology>
    </subcellularLocation>
</comment>
<evidence type="ECO:0000256" key="7">
    <source>
        <dbReference type="ARBA" id="ARBA00023078"/>
    </source>
</evidence>
<sequence length="31" mass="3350">MDITTNQILGLLIIALIPAILAFRLGNELAK</sequence>
<gene>
    <name evidence="9 10" type="primary">psaM</name>
</gene>
<organism evidence="10">
    <name type="scientific">Lepocinclis spirogyroides</name>
    <dbReference type="NCBI Taxonomy" id="298306"/>
    <lineage>
        <taxon>Eukaryota</taxon>
        <taxon>Discoba</taxon>
        <taxon>Euglenozoa</taxon>
        <taxon>Euglenida</taxon>
        <taxon>Spirocuta</taxon>
        <taxon>Euglenophyceae</taxon>
        <taxon>Euglenales</taxon>
        <taxon>Phacaceae</taxon>
        <taxon>Lepocinclis</taxon>
    </lineage>
</organism>
<evidence type="ECO:0000256" key="3">
    <source>
        <dbReference type="ARBA" id="ARBA00022640"/>
    </source>
</evidence>
<keyword evidence="6 9" id="KW-1133">Transmembrane helix</keyword>
<evidence type="ECO:0000256" key="2">
    <source>
        <dbReference type="ARBA" id="ARBA00022531"/>
    </source>
</evidence>
<keyword evidence="2 9" id="KW-0602">Photosynthesis</keyword>
<dbReference type="GO" id="GO:0015979">
    <property type="term" value="P:photosynthesis"/>
    <property type="evidence" value="ECO:0007669"/>
    <property type="project" value="UniProtKB-UniRule"/>
</dbReference>
<dbReference type="AlphaFoldDB" id="Q0R3K9"/>
<feature type="transmembrane region" description="Helical" evidence="9">
    <location>
        <begin position="6"/>
        <end position="25"/>
    </location>
</feature>
<keyword evidence="7 9" id="KW-0793">Thylakoid</keyword>
<dbReference type="NCBIfam" id="TIGR03053">
    <property type="entry name" value="PS_I_psaM"/>
    <property type="match status" value="1"/>
</dbReference>
<keyword evidence="3 10" id="KW-0934">Plastid</keyword>
<protein>
    <recommendedName>
        <fullName evidence="9">Photosystem I reaction center subunit XII</fullName>
    </recommendedName>
    <alternativeName>
        <fullName evidence="9">PSI-M</fullName>
    </alternativeName>
</protein>
<keyword evidence="1 10" id="KW-0150">Chloroplast</keyword>
<reference evidence="10" key="1">
    <citation type="submission" date="2005-07" db="EMBL/GenBank/DDBJ databases">
        <title>Evolution of genetic elements in Euglena species.</title>
        <authorList>
            <person name="Sheveleva E.V."/>
            <person name="De Armond R.L."/>
            <person name="Perkumas K.M."/>
            <person name="Giordani N.V."/>
            <person name="Hallick R.B."/>
        </authorList>
    </citation>
    <scope>NUCLEOTIDE SEQUENCE</scope>
</reference>
<keyword evidence="8 9" id="KW-0472">Membrane</keyword>
<evidence type="ECO:0000256" key="5">
    <source>
        <dbReference type="ARBA" id="ARBA00022836"/>
    </source>
</evidence>
<dbReference type="InterPro" id="IPR010010">
    <property type="entry name" value="PSI_PsaM"/>
</dbReference>
<evidence type="ECO:0000256" key="8">
    <source>
        <dbReference type="ARBA" id="ARBA00023136"/>
    </source>
</evidence>
<dbReference type="HAMAP" id="MF_00828">
    <property type="entry name" value="PSI_PsaM"/>
    <property type="match status" value="1"/>
</dbReference>
<dbReference type="GO" id="GO:0009535">
    <property type="term" value="C:chloroplast thylakoid membrane"/>
    <property type="evidence" value="ECO:0007669"/>
    <property type="project" value="UniProtKB-SubCell"/>
</dbReference>
<evidence type="ECO:0000256" key="9">
    <source>
        <dbReference type="HAMAP-Rule" id="MF_00828"/>
    </source>
</evidence>
<keyword evidence="4 9" id="KW-0812">Transmembrane</keyword>
<comment type="similarity">
    <text evidence="9">Belongs to the PsaM family.</text>
</comment>
<evidence type="ECO:0000256" key="1">
    <source>
        <dbReference type="ARBA" id="ARBA00022528"/>
    </source>
</evidence>
<evidence type="ECO:0000256" key="4">
    <source>
        <dbReference type="ARBA" id="ARBA00022692"/>
    </source>
</evidence>
<dbReference type="Pfam" id="PF07465">
    <property type="entry name" value="PsaM"/>
    <property type="match status" value="1"/>
</dbReference>
<proteinExistence type="inferred from homology"/>
<dbReference type="InterPro" id="IPR037279">
    <property type="entry name" value="PSI_PsaM_sf"/>
</dbReference>
<dbReference type="GO" id="GO:0009522">
    <property type="term" value="C:photosystem I"/>
    <property type="evidence" value="ECO:0007669"/>
    <property type="project" value="UniProtKB-KW"/>
</dbReference>